<dbReference type="SUPFAM" id="SSF48726">
    <property type="entry name" value="Immunoglobulin"/>
    <property type="match status" value="1"/>
</dbReference>
<dbReference type="InterPro" id="IPR036179">
    <property type="entry name" value="Ig-like_dom_sf"/>
</dbReference>
<dbReference type="InterPro" id="IPR003599">
    <property type="entry name" value="Ig_sub"/>
</dbReference>
<dbReference type="InterPro" id="IPR013106">
    <property type="entry name" value="Ig_V-set"/>
</dbReference>
<reference evidence="2" key="4">
    <citation type="submission" date="2025-09" db="UniProtKB">
        <authorList>
            <consortium name="Ensembl"/>
        </authorList>
    </citation>
    <scope>IDENTIFICATION</scope>
</reference>
<dbReference type="Gene3D" id="2.60.40.10">
    <property type="entry name" value="Immunoglobulins"/>
    <property type="match status" value="1"/>
</dbReference>
<dbReference type="Bgee" id="ENSAMXG00000043137">
    <property type="expression patterns" value="Expressed in embryo and 5 other cell types or tissues"/>
</dbReference>
<dbReference type="InterPro" id="IPR050150">
    <property type="entry name" value="IgV_Light_Chain"/>
</dbReference>
<proteinExistence type="predicted"/>
<organism evidence="2 3">
    <name type="scientific">Astyanax mexicanus</name>
    <name type="common">Blind cave fish</name>
    <name type="synonym">Astyanax fasciatus mexicanus</name>
    <dbReference type="NCBI Taxonomy" id="7994"/>
    <lineage>
        <taxon>Eukaryota</taxon>
        <taxon>Metazoa</taxon>
        <taxon>Chordata</taxon>
        <taxon>Craniata</taxon>
        <taxon>Vertebrata</taxon>
        <taxon>Euteleostomi</taxon>
        <taxon>Actinopterygii</taxon>
        <taxon>Neopterygii</taxon>
        <taxon>Teleostei</taxon>
        <taxon>Ostariophysi</taxon>
        <taxon>Characiformes</taxon>
        <taxon>Characoidei</taxon>
        <taxon>Acestrorhamphidae</taxon>
        <taxon>Acestrorhamphinae</taxon>
        <taxon>Astyanax</taxon>
    </lineage>
</organism>
<dbReference type="SMART" id="SM00406">
    <property type="entry name" value="IGv"/>
    <property type="match status" value="1"/>
</dbReference>
<feature type="domain" description="Ig-like" evidence="1">
    <location>
        <begin position="13"/>
        <end position="108"/>
    </location>
</feature>
<reference evidence="3" key="2">
    <citation type="journal article" date="2014" name="Nat. Commun.">
        <title>The cavefish genome reveals candidate genes for eye loss.</title>
        <authorList>
            <person name="McGaugh S.E."/>
            <person name="Gross J.B."/>
            <person name="Aken B."/>
            <person name="Blin M."/>
            <person name="Borowsky R."/>
            <person name="Chalopin D."/>
            <person name="Hinaux H."/>
            <person name="Jeffery W.R."/>
            <person name="Keene A."/>
            <person name="Ma L."/>
            <person name="Minx P."/>
            <person name="Murphy D."/>
            <person name="O'Quin K.E."/>
            <person name="Retaux S."/>
            <person name="Rohner N."/>
            <person name="Searle S.M."/>
            <person name="Stahl B.A."/>
            <person name="Tabin C."/>
            <person name="Volff J.N."/>
            <person name="Yoshizawa M."/>
            <person name="Warren W.C."/>
        </authorList>
    </citation>
    <scope>NUCLEOTIDE SEQUENCE [LARGE SCALE GENOMIC DNA]</scope>
    <source>
        <strain evidence="3">female</strain>
    </source>
</reference>
<dbReference type="InParanoid" id="A0A3B1JUM4"/>
<dbReference type="AlphaFoldDB" id="A0A3B1JUM4"/>
<dbReference type="GeneTree" id="ENSGT01120000272581"/>
<accession>A0A3B1JUM4</accession>
<dbReference type="PROSITE" id="PS50835">
    <property type="entry name" value="IG_LIKE"/>
    <property type="match status" value="1"/>
</dbReference>
<dbReference type="Proteomes" id="UP000018467">
    <property type="component" value="Unassembled WGS sequence"/>
</dbReference>
<dbReference type="InterPro" id="IPR007110">
    <property type="entry name" value="Ig-like_dom"/>
</dbReference>
<reference evidence="3" key="1">
    <citation type="submission" date="2013-03" db="EMBL/GenBank/DDBJ databases">
        <authorList>
            <person name="Jeffery W."/>
            <person name="Warren W."/>
            <person name="Wilson R.K."/>
        </authorList>
    </citation>
    <scope>NUCLEOTIDE SEQUENCE</scope>
    <source>
        <strain evidence="3">female</strain>
    </source>
</reference>
<name>A0A3B1JUM4_ASTMX</name>
<dbReference type="SMART" id="SM00409">
    <property type="entry name" value="IG"/>
    <property type="match status" value="1"/>
</dbReference>
<protein>
    <recommendedName>
        <fullName evidence="1">Ig-like domain-containing protein</fullName>
    </recommendedName>
</protein>
<dbReference type="InterPro" id="IPR013783">
    <property type="entry name" value="Ig-like_fold"/>
</dbReference>
<sequence>SWWNSVYIQLLVPSSQQNKKTVVHYEPSLISVRSGSSVTLQCRLDQRTSYCAKSWYMQKLGQEPKELVIRLANKTEPIYSTGSNRLNMNGNFLTIKKASKEDEGIYFCGGTKTNNVVFSSGMFLTVTGNQITVFIFIFCKI</sequence>
<evidence type="ECO:0000313" key="2">
    <source>
        <dbReference type="Ensembl" id="ENSAMXP00000045973.1"/>
    </source>
</evidence>
<dbReference type="PANTHER" id="PTHR23267">
    <property type="entry name" value="IMMUNOGLOBULIN LIGHT CHAIN"/>
    <property type="match status" value="1"/>
</dbReference>
<reference evidence="2" key="3">
    <citation type="submission" date="2025-08" db="UniProtKB">
        <authorList>
            <consortium name="Ensembl"/>
        </authorList>
    </citation>
    <scope>IDENTIFICATION</scope>
</reference>
<evidence type="ECO:0000313" key="3">
    <source>
        <dbReference type="Proteomes" id="UP000018467"/>
    </source>
</evidence>
<keyword evidence="3" id="KW-1185">Reference proteome</keyword>
<dbReference type="Pfam" id="PF07686">
    <property type="entry name" value="V-set"/>
    <property type="match status" value="1"/>
</dbReference>
<evidence type="ECO:0000259" key="1">
    <source>
        <dbReference type="PROSITE" id="PS50835"/>
    </source>
</evidence>
<dbReference type="Ensembl" id="ENSAMXT00000040810.1">
    <property type="protein sequence ID" value="ENSAMXP00000045973.1"/>
    <property type="gene ID" value="ENSAMXG00000043137.1"/>
</dbReference>